<reference evidence="2" key="1">
    <citation type="journal article" date="2016" name="PLoS ONE">
        <title>A Deep Insight into the Sialome of Male and Female Aedes aegypti Mosquitoes.</title>
        <authorList>
            <person name="Ribeiro J.M."/>
            <person name="Martin-Martin I."/>
            <person name="Arca B."/>
            <person name="Calvo E."/>
        </authorList>
    </citation>
    <scope>NUCLEOTIDE SEQUENCE</scope>
    <source>
        <strain evidence="2">Liverpool</strain>
        <tissue evidence="2">Salivary glands</tissue>
    </source>
</reference>
<name>A0A0N8ES55_AEDAE</name>
<feature type="region of interest" description="Disordered" evidence="1">
    <location>
        <begin position="130"/>
        <end position="159"/>
    </location>
</feature>
<dbReference type="SUPFAM" id="SSF57903">
    <property type="entry name" value="FYVE/PHD zinc finger"/>
    <property type="match status" value="1"/>
</dbReference>
<feature type="compositionally biased region" description="Low complexity" evidence="1">
    <location>
        <begin position="212"/>
        <end position="222"/>
    </location>
</feature>
<accession>A0A0N8ES55</accession>
<feature type="non-terminal residue" evidence="2">
    <location>
        <position position="467"/>
    </location>
</feature>
<feature type="compositionally biased region" description="Polar residues" evidence="1">
    <location>
        <begin position="178"/>
        <end position="211"/>
    </location>
</feature>
<sequence length="467" mass="50120">MNCVRCQKSFHLKCAGLPSNPLKSVRDCPGAVWLCLICRNTPDLDQAAANFSYSLILERLASVMRLVSAQIDATRSLCRAFGQNTLHPSTCPAPLHSRPDIDRHNRSFEEAINILNFDLTDELSNAVDIPTESPESNLRNHSSSTFIRTSARQKQTKEVGVPSCIPVSTNTTVPSFVDTRTSSVTSPSTLAQQTDASSTSVPSTSMAGSNLTTSAATTSTNTAASTSTSFATIVAVYNIIDSPRATNTATTSSCTATTPLATAINATSVPTASASIITAPNAITIASDYTGGTSTGSKEAATQTASVPKPSMIQSSNADARFTILQRNNLPAVSHQPHSSRESDIVPTLAVASSLPTRISTQDLSVNWYYITKFLPSESVDNIVAYVSKKTRCSPAQVRCSKLIRQDRSQPITFISFKLSVPKAFESTIVANSFWPEGVSITPFLERRPNAYRRKKLFSPQPITSLP</sequence>
<dbReference type="InterPro" id="IPR011011">
    <property type="entry name" value="Znf_FYVE_PHD"/>
</dbReference>
<proteinExistence type="evidence at transcript level"/>
<protein>
    <submittedName>
        <fullName evidence="2">Uncharacterized protein</fullName>
    </submittedName>
</protein>
<dbReference type="EMBL" id="GDUN01000410">
    <property type="protein sequence ID" value="JAN95509.1"/>
    <property type="molecule type" value="mRNA"/>
</dbReference>
<organism evidence="2">
    <name type="scientific">Aedes aegypti</name>
    <name type="common">Yellowfever mosquito</name>
    <name type="synonym">Culex aegypti</name>
    <dbReference type="NCBI Taxonomy" id="7159"/>
    <lineage>
        <taxon>Eukaryota</taxon>
        <taxon>Metazoa</taxon>
        <taxon>Ecdysozoa</taxon>
        <taxon>Arthropoda</taxon>
        <taxon>Hexapoda</taxon>
        <taxon>Insecta</taxon>
        <taxon>Pterygota</taxon>
        <taxon>Neoptera</taxon>
        <taxon>Endopterygota</taxon>
        <taxon>Diptera</taxon>
        <taxon>Nematocera</taxon>
        <taxon>Culicoidea</taxon>
        <taxon>Culicidae</taxon>
        <taxon>Culicinae</taxon>
        <taxon>Aedini</taxon>
        <taxon>Aedes</taxon>
        <taxon>Stegomyia</taxon>
    </lineage>
</organism>
<dbReference type="AlphaFoldDB" id="A0A0N8ES55"/>
<feature type="region of interest" description="Disordered" evidence="1">
    <location>
        <begin position="178"/>
        <end position="222"/>
    </location>
</feature>
<evidence type="ECO:0000313" key="2">
    <source>
        <dbReference type="EMBL" id="JAN95509.1"/>
    </source>
</evidence>
<feature type="compositionally biased region" description="Polar residues" evidence="1">
    <location>
        <begin position="133"/>
        <end position="153"/>
    </location>
</feature>
<evidence type="ECO:0000256" key="1">
    <source>
        <dbReference type="SAM" id="MobiDB-lite"/>
    </source>
</evidence>